<accession>A0A0F9CR26</accession>
<proteinExistence type="predicted"/>
<protein>
    <submittedName>
        <fullName evidence="1">Uncharacterized protein</fullName>
    </submittedName>
</protein>
<sequence length="68" mass="7209">MNKVTMAAASIALALGLVGCGEKQQETKVTDTPVVTAPAEKPLELGIELANMDSSVRAQDDFYYHVNG</sequence>
<gene>
    <name evidence="1" type="ORF">LCGC14_2636690</name>
</gene>
<evidence type="ECO:0000313" key="1">
    <source>
        <dbReference type="EMBL" id="KKK99046.1"/>
    </source>
</evidence>
<reference evidence="1" key="1">
    <citation type="journal article" date="2015" name="Nature">
        <title>Complex archaea that bridge the gap between prokaryotes and eukaryotes.</title>
        <authorList>
            <person name="Spang A."/>
            <person name="Saw J.H."/>
            <person name="Jorgensen S.L."/>
            <person name="Zaremba-Niedzwiedzka K."/>
            <person name="Martijn J."/>
            <person name="Lind A.E."/>
            <person name="van Eijk R."/>
            <person name="Schleper C."/>
            <person name="Guy L."/>
            <person name="Ettema T.J."/>
        </authorList>
    </citation>
    <scope>NUCLEOTIDE SEQUENCE</scope>
</reference>
<name>A0A0F9CR26_9ZZZZ</name>
<dbReference type="EMBL" id="LAZR01045362">
    <property type="protein sequence ID" value="KKK99046.1"/>
    <property type="molecule type" value="Genomic_DNA"/>
</dbReference>
<feature type="non-terminal residue" evidence="1">
    <location>
        <position position="68"/>
    </location>
</feature>
<dbReference type="PROSITE" id="PS51257">
    <property type="entry name" value="PROKAR_LIPOPROTEIN"/>
    <property type="match status" value="1"/>
</dbReference>
<comment type="caution">
    <text evidence="1">The sequence shown here is derived from an EMBL/GenBank/DDBJ whole genome shotgun (WGS) entry which is preliminary data.</text>
</comment>
<organism evidence="1">
    <name type="scientific">marine sediment metagenome</name>
    <dbReference type="NCBI Taxonomy" id="412755"/>
    <lineage>
        <taxon>unclassified sequences</taxon>
        <taxon>metagenomes</taxon>
        <taxon>ecological metagenomes</taxon>
    </lineage>
</organism>
<dbReference type="AlphaFoldDB" id="A0A0F9CR26"/>